<keyword evidence="3" id="KW-1185">Reference proteome</keyword>
<accession>A0AAD5PKD7</accession>
<protein>
    <submittedName>
        <fullName evidence="2">Uncharacterized protein</fullName>
    </submittedName>
</protein>
<reference evidence="2" key="2">
    <citation type="submission" date="2023-02" db="EMBL/GenBank/DDBJ databases">
        <authorList>
            <consortium name="DOE Joint Genome Institute"/>
            <person name="Mondo S.J."/>
            <person name="Chang Y."/>
            <person name="Wang Y."/>
            <person name="Ahrendt S."/>
            <person name="Andreopoulos W."/>
            <person name="Barry K."/>
            <person name="Beard J."/>
            <person name="Benny G.L."/>
            <person name="Blankenship S."/>
            <person name="Bonito G."/>
            <person name="Cuomo C."/>
            <person name="Desiro A."/>
            <person name="Gervers K.A."/>
            <person name="Hundley H."/>
            <person name="Kuo A."/>
            <person name="LaButti K."/>
            <person name="Lang B.F."/>
            <person name="Lipzen A."/>
            <person name="O'Donnell K."/>
            <person name="Pangilinan J."/>
            <person name="Reynolds N."/>
            <person name="Sandor L."/>
            <person name="Smith M.W."/>
            <person name="Tsang A."/>
            <person name="Grigoriev I.V."/>
            <person name="Stajich J.E."/>
            <person name="Spatafora J.W."/>
        </authorList>
    </citation>
    <scope>NUCLEOTIDE SEQUENCE</scope>
    <source>
        <strain evidence="2">RSA 2281</strain>
    </source>
</reference>
<keyword evidence="1" id="KW-0472">Membrane</keyword>
<keyword evidence="1" id="KW-1133">Transmembrane helix</keyword>
<evidence type="ECO:0000313" key="2">
    <source>
        <dbReference type="EMBL" id="KAI9278487.1"/>
    </source>
</evidence>
<evidence type="ECO:0000256" key="1">
    <source>
        <dbReference type="SAM" id="Phobius"/>
    </source>
</evidence>
<dbReference type="AlphaFoldDB" id="A0AAD5PKD7"/>
<feature type="transmembrane region" description="Helical" evidence="1">
    <location>
        <begin position="79"/>
        <end position="100"/>
    </location>
</feature>
<name>A0AAD5PKD7_9FUNG</name>
<organism evidence="2 3">
    <name type="scientific">Phascolomyces articulosus</name>
    <dbReference type="NCBI Taxonomy" id="60185"/>
    <lineage>
        <taxon>Eukaryota</taxon>
        <taxon>Fungi</taxon>
        <taxon>Fungi incertae sedis</taxon>
        <taxon>Mucoromycota</taxon>
        <taxon>Mucoromycotina</taxon>
        <taxon>Mucoromycetes</taxon>
        <taxon>Mucorales</taxon>
        <taxon>Lichtheimiaceae</taxon>
        <taxon>Phascolomyces</taxon>
    </lineage>
</organism>
<comment type="caution">
    <text evidence="2">The sequence shown here is derived from an EMBL/GenBank/DDBJ whole genome shotgun (WGS) entry which is preliminary data.</text>
</comment>
<evidence type="ECO:0000313" key="3">
    <source>
        <dbReference type="Proteomes" id="UP001209540"/>
    </source>
</evidence>
<reference evidence="2" key="1">
    <citation type="journal article" date="2022" name="IScience">
        <title>Evolution of zygomycete secretomes and the origins of terrestrial fungal ecologies.</title>
        <authorList>
            <person name="Chang Y."/>
            <person name="Wang Y."/>
            <person name="Mondo S."/>
            <person name="Ahrendt S."/>
            <person name="Andreopoulos W."/>
            <person name="Barry K."/>
            <person name="Beard J."/>
            <person name="Benny G.L."/>
            <person name="Blankenship S."/>
            <person name="Bonito G."/>
            <person name="Cuomo C."/>
            <person name="Desiro A."/>
            <person name="Gervers K.A."/>
            <person name="Hundley H."/>
            <person name="Kuo A."/>
            <person name="LaButti K."/>
            <person name="Lang B.F."/>
            <person name="Lipzen A."/>
            <person name="O'Donnell K."/>
            <person name="Pangilinan J."/>
            <person name="Reynolds N."/>
            <person name="Sandor L."/>
            <person name="Smith M.E."/>
            <person name="Tsang A."/>
            <person name="Grigoriev I.V."/>
            <person name="Stajich J.E."/>
            <person name="Spatafora J.W."/>
        </authorList>
    </citation>
    <scope>NUCLEOTIDE SEQUENCE</scope>
    <source>
        <strain evidence="2">RSA 2281</strain>
    </source>
</reference>
<gene>
    <name evidence="2" type="ORF">BDA99DRAFT_531239</name>
</gene>
<dbReference type="EMBL" id="JAIXMP010000001">
    <property type="protein sequence ID" value="KAI9278487.1"/>
    <property type="molecule type" value="Genomic_DNA"/>
</dbReference>
<dbReference type="Proteomes" id="UP001209540">
    <property type="component" value="Unassembled WGS sequence"/>
</dbReference>
<keyword evidence="1" id="KW-0812">Transmembrane</keyword>
<sequence length="103" mass="12365">MVLSLMIFKKNNNTFGSYENDDEYNKRNNHRRDKYYGFRIKCEISLDIVISNKAVFFYTNTGVYILILFLQAFSLRLAFFLLNSQTRHLIVFFILFNVWARNS</sequence>
<feature type="transmembrane region" description="Helical" evidence="1">
    <location>
        <begin position="55"/>
        <end position="73"/>
    </location>
</feature>
<proteinExistence type="predicted"/>